<protein>
    <submittedName>
        <fullName evidence="1">Uncharacterized protein</fullName>
    </submittedName>
</protein>
<reference evidence="1" key="1">
    <citation type="submission" date="2020-10" db="EMBL/GenBank/DDBJ databases">
        <title>Chromosome-scale genome assembly of the Allis shad, Alosa alosa.</title>
        <authorList>
            <person name="Margot Z."/>
            <person name="Christophe K."/>
            <person name="Cabau C."/>
            <person name="Louis A."/>
            <person name="Berthelot C."/>
            <person name="Parey E."/>
            <person name="Roest Crollius H."/>
            <person name="Montfort J."/>
            <person name="Robinson-Rechavi M."/>
            <person name="Bucao C."/>
            <person name="Bouchez O."/>
            <person name="Gislard M."/>
            <person name="Lluch J."/>
            <person name="Milhes M."/>
            <person name="Lampietro C."/>
            <person name="Lopez Roques C."/>
            <person name="Donnadieu C."/>
            <person name="Braasch I."/>
            <person name="Desvignes T."/>
            <person name="Postlethwait J."/>
            <person name="Bobe J."/>
            <person name="Guiguen Y."/>
        </authorList>
    </citation>
    <scope>NUCLEOTIDE SEQUENCE</scope>
    <source>
        <strain evidence="1">M-15738</strain>
        <tissue evidence="1">Blood</tissue>
    </source>
</reference>
<evidence type="ECO:0000313" key="2">
    <source>
        <dbReference type="Proteomes" id="UP000823561"/>
    </source>
</evidence>
<dbReference type="AlphaFoldDB" id="A0AAV6HD69"/>
<comment type="caution">
    <text evidence="1">The sequence shown here is derived from an EMBL/GenBank/DDBJ whole genome shotgun (WGS) entry which is preliminary data.</text>
</comment>
<dbReference type="Proteomes" id="UP000823561">
    <property type="component" value="Chromosome 3"/>
</dbReference>
<sequence>MSLAHQARGIHCADPVSGARGQPHQVCGAVPEGWHLRAAAPGLLLAVYASAPGPGAARASAAHPALHRHHAAAALLLPAYRQQPVMCTHRYTPEPQLTHTHTYLHTHTHTHTYLTHILYTHTRTHISTHTHTGAHKRACVCVQTDSTNSYRNSPYYRRSRISTVLRVCVT</sequence>
<accession>A0AAV6HD69</accession>
<organism evidence="1 2">
    <name type="scientific">Alosa alosa</name>
    <name type="common">allis shad</name>
    <dbReference type="NCBI Taxonomy" id="278164"/>
    <lineage>
        <taxon>Eukaryota</taxon>
        <taxon>Metazoa</taxon>
        <taxon>Chordata</taxon>
        <taxon>Craniata</taxon>
        <taxon>Vertebrata</taxon>
        <taxon>Euteleostomi</taxon>
        <taxon>Actinopterygii</taxon>
        <taxon>Neopterygii</taxon>
        <taxon>Teleostei</taxon>
        <taxon>Clupei</taxon>
        <taxon>Clupeiformes</taxon>
        <taxon>Clupeoidei</taxon>
        <taxon>Clupeidae</taxon>
        <taxon>Alosa</taxon>
    </lineage>
</organism>
<keyword evidence="2" id="KW-1185">Reference proteome</keyword>
<dbReference type="EMBL" id="JADWDJ010000003">
    <property type="protein sequence ID" value="KAG5283406.1"/>
    <property type="molecule type" value="Genomic_DNA"/>
</dbReference>
<name>A0AAV6HD69_9TELE</name>
<evidence type="ECO:0000313" key="1">
    <source>
        <dbReference type="EMBL" id="KAG5283406.1"/>
    </source>
</evidence>
<proteinExistence type="predicted"/>
<gene>
    <name evidence="1" type="ORF">AALO_G00041720</name>
</gene>